<proteinExistence type="predicted"/>
<feature type="region of interest" description="Disordered" evidence="1">
    <location>
        <begin position="252"/>
        <end position="303"/>
    </location>
</feature>
<dbReference type="PROSITE" id="PS00028">
    <property type="entry name" value="ZINC_FINGER_C2H2_1"/>
    <property type="match status" value="2"/>
</dbReference>
<reference evidence="3" key="1">
    <citation type="submission" date="2023-10" db="EMBL/GenBank/DDBJ databases">
        <title>Genome assembly of Pristionchus species.</title>
        <authorList>
            <person name="Yoshida K."/>
            <person name="Sommer R.J."/>
        </authorList>
    </citation>
    <scope>NUCLEOTIDE SEQUENCE</scope>
    <source>
        <strain evidence="3">RS0144</strain>
    </source>
</reference>
<accession>A0AAV5T0Q7</accession>
<protein>
    <recommendedName>
        <fullName evidence="2">C2H2-type domain-containing protein</fullName>
    </recommendedName>
</protein>
<feature type="domain" description="C2H2-type" evidence="2">
    <location>
        <begin position="77"/>
        <end position="98"/>
    </location>
</feature>
<dbReference type="Proteomes" id="UP001432027">
    <property type="component" value="Unassembled WGS sequence"/>
</dbReference>
<name>A0AAV5T0Q7_9BILA</name>
<sequence length="514" mass="59502">MNHPRPKLENPGPDSGHPCIIHGCSYHTDRRWNLWKHLQHKHQYPENLIESMKAIHASSKKRQRMQIQHKDNYQFPCDHCEFAYPNKKRLNEHVKRKHPLQVDFAKSAQVRCPIAGCGHVCLTREFLAHHAHEVHASEESQYLVGTDVLDDVAQFHAWKTELEKATGTDFSINSSTPDSASTKRVYMWCSKANKVRTSKIVPDSERKRYGNYSGKSKRVQSHCTAFITALYHPGGQVGVKFCRDHIGHNQPSIDVKREAETKPQRGAAKRKRKETVESEELNSDDDIDVGGSYIDHEEYVEDEGAVAGMYSSEDDEDDDEKAKPMIRIFTASDRLRPERNPAYMEEEYEEEEEEEKPPVASSLRYIPQPSQGARLAYPRPVRPHMRNSESKDEAEGLSMALLRESRHRVMHGVREKEREKMERFNYHLQHLDAPMRRHRRVQMKTVPGVHEKVRNRLITVVCIPLKDTVVVFFLFLTLCGRSDMANRLMYASIIWESLRPITRCLKSNCYQAEG</sequence>
<evidence type="ECO:0000256" key="1">
    <source>
        <dbReference type="SAM" id="MobiDB-lite"/>
    </source>
</evidence>
<dbReference type="PANTHER" id="PTHR33936">
    <property type="entry name" value="PROTEIN CBG17840"/>
    <property type="match status" value="1"/>
</dbReference>
<dbReference type="AlphaFoldDB" id="A0AAV5T0Q7"/>
<feature type="compositionally biased region" description="Acidic residues" evidence="1">
    <location>
        <begin position="277"/>
        <end position="288"/>
    </location>
</feature>
<evidence type="ECO:0000313" key="4">
    <source>
        <dbReference type="Proteomes" id="UP001432027"/>
    </source>
</evidence>
<comment type="caution">
    <text evidence="3">The sequence shown here is derived from an EMBL/GenBank/DDBJ whole genome shotgun (WGS) entry which is preliminary data.</text>
</comment>
<evidence type="ECO:0000313" key="3">
    <source>
        <dbReference type="EMBL" id="GMS85311.1"/>
    </source>
</evidence>
<feature type="compositionally biased region" description="Basic and acidic residues" evidence="1">
    <location>
        <begin position="254"/>
        <end position="263"/>
    </location>
</feature>
<dbReference type="PANTHER" id="PTHR33936:SF24">
    <property type="entry name" value="C2H2-TYPE DOMAIN-CONTAINING PROTEIN"/>
    <property type="match status" value="1"/>
</dbReference>
<dbReference type="InterPro" id="IPR052797">
    <property type="entry name" value="RegFact_GeneExpr_CellDeath"/>
</dbReference>
<dbReference type="SMART" id="SM00355">
    <property type="entry name" value="ZnF_C2H2"/>
    <property type="match status" value="3"/>
</dbReference>
<dbReference type="Gene3D" id="3.30.160.60">
    <property type="entry name" value="Classic Zinc Finger"/>
    <property type="match status" value="1"/>
</dbReference>
<dbReference type="EMBL" id="BTSX01000002">
    <property type="protein sequence ID" value="GMS85311.1"/>
    <property type="molecule type" value="Genomic_DNA"/>
</dbReference>
<dbReference type="InterPro" id="IPR013087">
    <property type="entry name" value="Znf_C2H2_type"/>
</dbReference>
<evidence type="ECO:0000259" key="2">
    <source>
        <dbReference type="PROSITE" id="PS00028"/>
    </source>
</evidence>
<organism evidence="3 4">
    <name type="scientific">Pristionchus entomophagus</name>
    <dbReference type="NCBI Taxonomy" id="358040"/>
    <lineage>
        <taxon>Eukaryota</taxon>
        <taxon>Metazoa</taxon>
        <taxon>Ecdysozoa</taxon>
        <taxon>Nematoda</taxon>
        <taxon>Chromadorea</taxon>
        <taxon>Rhabditida</taxon>
        <taxon>Rhabditina</taxon>
        <taxon>Diplogasteromorpha</taxon>
        <taxon>Diplogasteroidea</taxon>
        <taxon>Neodiplogasteridae</taxon>
        <taxon>Pristionchus</taxon>
    </lineage>
</organism>
<gene>
    <name evidence="3" type="ORF">PENTCL1PPCAC_7486</name>
</gene>
<keyword evidence="4" id="KW-1185">Reference proteome</keyword>
<feature type="domain" description="C2H2-type" evidence="2">
    <location>
        <begin position="112"/>
        <end position="135"/>
    </location>
</feature>